<sequence length="114" mass="12874">MSHKKHDRRLKRNRNRNQMQDQREYHIESAYELMGNEAHQYSTADEKREVDVPSGLGYTAIGFAIASIFMFPYILGLTSIALGFMSIYQGSRSAGVTAMVIGAAAILIHFLFFP</sequence>
<gene>
    <name evidence="3" type="ORF">IFO66_00285</name>
</gene>
<feature type="region of interest" description="Disordered" evidence="1">
    <location>
        <begin position="1"/>
        <end position="22"/>
    </location>
</feature>
<dbReference type="PANTHER" id="PTHR40040:SF1">
    <property type="entry name" value="MEMBRANE PROTEIN"/>
    <property type="match status" value="1"/>
</dbReference>
<evidence type="ECO:0000256" key="1">
    <source>
        <dbReference type="SAM" id="MobiDB-lite"/>
    </source>
</evidence>
<evidence type="ECO:0000313" key="4">
    <source>
        <dbReference type="Proteomes" id="UP000634529"/>
    </source>
</evidence>
<keyword evidence="2" id="KW-0812">Transmembrane</keyword>
<evidence type="ECO:0008006" key="5">
    <source>
        <dbReference type="Google" id="ProtNLM"/>
    </source>
</evidence>
<comment type="caution">
    <text evidence="3">The sequence shown here is derived from an EMBL/GenBank/DDBJ whole genome shotgun (WGS) entry which is preliminary data.</text>
</comment>
<feature type="transmembrane region" description="Helical" evidence="2">
    <location>
        <begin position="94"/>
        <end position="113"/>
    </location>
</feature>
<accession>A0ABR9ARJ8</accession>
<organism evidence="3 4">
    <name type="scientific">Paenibacillus arenosi</name>
    <dbReference type="NCBI Taxonomy" id="2774142"/>
    <lineage>
        <taxon>Bacteria</taxon>
        <taxon>Bacillati</taxon>
        <taxon>Bacillota</taxon>
        <taxon>Bacilli</taxon>
        <taxon>Bacillales</taxon>
        <taxon>Paenibacillaceae</taxon>
        <taxon>Paenibacillus</taxon>
    </lineage>
</organism>
<dbReference type="RefSeq" id="WP_192023180.1">
    <property type="nucleotide sequence ID" value="NZ_JACYTN010000001.1"/>
</dbReference>
<reference evidence="3 4" key="1">
    <citation type="submission" date="2020-09" db="EMBL/GenBank/DDBJ databases">
        <title>Paenibacillus sp. CAU 1523 isolated from sand of Haeundae Beach.</title>
        <authorList>
            <person name="Kim W."/>
        </authorList>
    </citation>
    <scope>NUCLEOTIDE SEQUENCE [LARGE SCALE GENOMIC DNA]</scope>
    <source>
        <strain evidence="3 4">CAU 1523</strain>
    </source>
</reference>
<dbReference type="InterPro" id="IPR055338">
    <property type="entry name" value="YqfX-like"/>
</dbReference>
<dbReference type="PANTHER" id="PTHR40040">
    <property type="entry name" value="SMALL HYDROPHOBIC PROTEIN-RELATED"/>
    <property type="match status" value="1"/>
</dbReference>
<protein>
    <recommendedName>
        <fullName evidence="5">Permease</fullName>
    </recommendedName>
</protein>
<feature type="compositionally biased region" description="Basic residues" evidence="1">
    <location>
        <begin position="1"/>
        <end position="15"/>
    </location>
</feature>
<dbReference type="Proteomes" id="UP000634529">
    <property type="component" value="Unassembled WGS sequence"/>
</dbReference>
<keyword evidence="2" id="KW-1133">Transmembrane helix</keyword>
<keyword evidence="4" id="KW-1185">Reference proteome</keyword>
<dbReference type="EMBL" id="JACYTN010000001">
    <property type="protein sequence ID" value="MBD8496734.1"/>
    <property type="molecule type" value="Genomic_DNA"/>
</dbReference>
<evidence type="ECO:0000256" key="2">
    <source>
        <dbReference type="SAM" id="Phobius"/>
    </source>
</evidence>
<proteinExistence type="predicted"/>
<name>A0ABR9ARJ8_9BACL</name>
<evidence type="ECO:0000313" key="3">
    <source>
        <dbReference type="EMBL" id="MBD8496734.1"/>
    </source>
</evidence>
<keyword evidence="2" id="KW-0472">Membrane</keyword>
<feature type="transmembrane region" description="Helical" evidence="2">
    <location>
        <begin position="56"/>
        <end position="88"/>
    </location>
</feature>